<evidence type="ECO:0000313" key="10">
    <source>
        <dbReference type="EMBL" id="CEN56280.1"/>
    </source>
</evidence>
<keyword evidence="6 7" id="KW-0676">Redox-active center</keyword>
<evidence type="ECO:0000313" key="11">
    <source>
        <dbReference type="Proteomes" id="UP000056322"/>
    </source>
</evidence>
<dbReference type="KEGG" id="mbac:BN1209_1241"/>
<evidence type="ECO:0000259" key="8">
    <source>
        <dbReference type="Pfam" id="PF10411"/>
    </source>
</evidence>
<dbReference type="CDD" id="cd03020">
    <property type="entry name" value="DsbA_DsbC_DsbG"/>
    <property type="match status" value="1"/>
</dbReference>
<evidence type="ECO:0000256" key="3">
    <source>
        <dbReference type="ARBA" id="ARBA00022729"/>
    </source>
</evidence>
<keyword evidence="11" id="KW-1185">Reference proteome</keyword>
<dbReference type="Pfam" id="PF13098">
    <property type="entry name" value="Thioredoxin_2"/>
    <property type="match status" value="1"/>
</dbReference>
<keyword evidence="5" id="KW-1015">Disulfide bond</keyword>
<feature type="domain" description="Thioredoxin-like fold" evidence="9">
    <location>
        <begin position="122"/>
        <end position="231"/>
    </location>
</feature>
<dbReference type="InterPro" id="IPR009094">
    <property type="entry name" value="DiS-bond_isomerase_DsbC/G_N_sf"/>
</dbReference>
<dbReference type="InterPro" id="IPR033954">
    <property type="entry name" value="DiS-bond_Isoase_DsbC/G"/>
</dbReference>
<evidence type="ECO:0000256" key="2">
    <source>
        <dbReference type="ARBA" id="ARBA00009813"/>
    </source>
</evidence>
<dbReference type="OrthoDB" id="12976at2"/>
<accession>A0A0B7IVM6</accession>
<name>A0A0B7IVM6_9PROT</name>
<organism evidence="10 11">
    <name type="scientific">Candidatus Methylopumilus turicensis</name>
    <dbReference type="NCBI Taxonomy" id="1581680"/>
    <lineage>
        <taxon>Bacteria</taxon>
        <taxon>Pseudomonadati</taxon>
        <taxon>Pseudomonadota</taxon>
        <taxon>Betaproteobacteria</taxon>
        <taxon>Nitrosomonadales</taxon>
        <taxon>Methylophilaceae</taxon>
        <taxon>Candidatus Methylopumilus</taxon>
    </lineage>
</organism>
<dbReference type="PANTHER" id="PTHR35272:SF3">
    <property type="entry name" value="THIOL:DISULFIDE INTERCHANGE PROTEIN DSBC"/>
    <property type="match status" value="1"/>
</dbReference>
<dbReference type="RefSeq" id="WP_045751408.1">
    <property type="nucleotide sequence ID" value="NZ_LN794158.1"/>
</dbReference>
<comment type="function">
    <text evidence="7">Required for disulfide bond formation in some periplasmic proteins. Acts by transferring its disulfide bond to other proteins and is reduced in the process.</text>
</comment>
<protein>
    <recommendedName>
        <fullName evidence="7">Thiol:disulfide interchange protein</fullName>
    </recommendedName>
</protein>
<dbReference type="InterPro" id="IPR051470">
    <property type="entry name" value="Thiol:disulfide_interchange"/>
</dbReference>
<reference evidence="11" key="1">
    <citation type="submission" date="2014-12" db="EMBL/GenBank/DDBJ databases">
        <authorList>
            <person name="Salcher M.M."/>
        </authorList>
    </citation>
    <scope>NUCLEOTIDE SEQUENCE [LARGE SCALE GENOMIC DNA]</scope>
    <source>
        <strain evidence="11">MMS-10A-171</strain>
    </source>
</reference>
<dbReference type="Gene3D" id="3.40.30.10">
    <property type="entry name" value="Glutaredoxin"/>
    <property type="match status" value="1"/>
</dbReference>
<evidence type="ECO:0000256" key="4">
    <source>
        <dbReference type="ARBA" id="ARBA00022764"/>
    </source>
</evidence>
<evidence type="ECO:0000256" key="7">
    <source>
        <dbReference type="RuleBase" id="RU364038"/>
    </source>
</evidence>
<dbReference type="SUPFAM" id="SSF52833">
    <property type="entry name" value="Thioredoxin-like"/>
    <property type="match status" value="1"/>
</dbReference>
<dbReference type="AlphaFoldDB" id="A0A0B7IVM6"/>
<keyword evidence="4 7" id="KW-0574">Periplasm</keyword>
<dbReference type="InterPro" id="IPR012336">
    <property type="entry name" value="Thioredoxin-like_fold"/>
</dbReference>
<keyword evidence="3 7" id="KW-0732">Signal</keyword>
<feature type="chain" id="PRO_5010002405" description="Thiol:disulfide interchange protein" evidence="7">
    <location>
        <begin position="30"/>
        <end position="247"/>
    </location>
</feature>
<evidence type="ECO:0000256" key="6">
    <source>
        <dbReference type="ARBA" id="ARBA00023284"/>
    </source>
</evidence>
<proteinExistence type="inferred from homology"/>
<dbReference type="GO" id="GO:0042597">
    <property type="term" value="C:periplasmic space"/>
    <property type="evidence" value="ECO:0007669"/>
    <property type="project" value="UniProtKB-SubCell"/>
</dbReference>
<evidence type="ECO:0000256" key="1">
    <source>
        <dbReference type="ARBA" id="ARBA00004418"/>
    </source>
</evidence>
<dbReference type="Pfam" id="PF10411">
    <property type="entry name" value="DsbC_N"/>
    <property type="match status" value="1"/>
</dbReference>
<dbReference type="InterPro" id="IPR018950">
    <property type="entry name" value="DiS-bond_isomerase_DsbC/G_N"/>
</dbReference>
<dbReference type="InterPro" id="IPR036249">
    <property type="entry name" value="Thioredoxin-like_sf"/>
</dbReference>
<dbReference type="HOGENOM" id="CLU_083593_1_1_4"/>
<gene>
    <name evidence="10" type="ORF">BN1209_1241</name>
</gene>
<evidence type="ECO:0000256" key="5">
    <source>
        <dbReference type="ARBA" id="ARBA00023157"/>
    </source>
</evidence>
<feature type="domain" description="Disulphide bond isomerase DsbC/G N-terminal" evidence="8">
    <location>
        <begin position="32"/>
        <end position="98"/>
    </location>
</feature>
<comment type="subcellular location">
    <subcellularLocation>
        <location evidence="1 7">Periplasm</location>
    </subcellularLocation>
</comment>
<dbReference type="STRING" id="1581680.BN1209_1241"/>
<dbReference type="EMBL" id="LN794158">
    <property type="protein sequence ID" value="CEN56280.1"/>
    <property type="molecule type" value="Genomic_DNA"/>
</dbReference>
<sequence>MVTNNCFCRHIIQRALAILFASVSLLAHAGVQEDIATIQSTLESRTPPVKARSVKPSPIAGLYEVFVQGNLIYTDKNFSYVIVNGAMMDTTSKKNLTEESLKQLTTIKFSELPLQNAIEIKKGSGAYKFAVFSDPDCPYCKSLESGLAKAGISNYTAYIFLLPLKTLHPDAATKSESIWCAKDKAEAWTNFMVKGTAPEKANCDNPLSANEKLAVEIGVSGTPSIYLKNGHQTQNPQELVAAIKAHQ</sequence>
<dbReference type="PANTHER" id="PTHR35272">
    <property type="entry name" value="THIOL:DISULFIDE INTERCHANGE PROTEIN DSBC-RELATED"/>
    <property type="match status" value="1"/>
</dbReference>
<dbReference type="Gene3D" id="3.10.450.70">
    <property type="entry name" value="Disulphide bond isomerase, DsbC/G, N-terminal"/>
    <property type="match status" value="1"/>
</dbReference>
<evidence type="ECO:0000259" key="9">
    <source>
        <dbReference type="Pfam" id="PF13098"/>
    </source>
</evidence>
<feature type="signal peptide" evidence="7">
    <location>
        <begin position="1"/>
        <end position="29"/>
    </location>
</feature>
<dbReference type="SUPFAM" id="SSF54423">
    <property type="entry name" value="DsbC/DsbG N-terminal domain-like"/>
    <property type="match status" value="1"/>
</dbReference>
<dbReference type="Proteomes" id="UP000056322">
    <property type="component" value="Chromosome 1"/>
</dbReference>
<comment type="similarity">
    <text evidence="2 7">Belongs to the thioredoxin family. DsbC subfamily.</text>
</comment>